<dbReference type="Pfam" id="PF00582">
    <property type="entry name" value="Usp"/>
    <property type="match status" value="1"/>
</dbReference>
<evidence type="ECO:0000259" key="1">
    <source>
        <dbReference type="Pfam" id="PF00582"/>
    </source>
</evidence>
<evidence type="ECO:0000313" key="2">
    <source>
        <dbReference type="EMBL" id="OLY78541.1"/>
    </source>
</evidence>
<evidence type="ECO:0000313" key="3">
    <source>
        <dbReference type="Proteomes" id="UP000187455"/>
    </source>
</evidence>
<dbReference type="Gene3D" id="3.40.50.620">
    <property type="entry name" value="HUPs"/>
    <property type="match status" value="1"/>
</dbReference>
<comment type="caution">
    <text evidence="2">The sequence shown here is derived from an EMBL/GenBank/DDBJ whole genome shotgun (WGS) entry which is preliminary data.</text>
</comment>
<sequence length="226" mass="25524">MSAPEVNEVSKNMASLDIVTVNPDHNPEKVLPLDQRRMVGIAFDGSPSSIYAFNWAFKRALLPYQDHLYFIVSEQKSTFNTSILKLGLSGKREETYEEFIKEKISELTQDLVSIGITSSLIMQVGDPKKYIPKVVDELKIETLIIGSRGNNLAKRVVFGSVSSYLLNKIKVPMFIVKDPQVCDTNDEETPLERVSTRDSLRLVRTLSKDDNPSIAVARSRQRDQNF</sequence>
<dbReference type="Proteomes" id="UP000187455">
    <property type="component" value="Unassembled WGS sequence"/>
</dbReference>
<reference evidence="2 3" key="1">
    <citation type="journal article" date="2016" name="Mol. Biol. Evol.">
        <title>Genome-Wide Survey of Gut Fungi (Harpellales) Reveals the First Horizontally Transferred Ubiquitin Gene from a Mosquito Host.</title>
        <authorList>
            <person name="Wang Y."/>
            <person name="White M.M."/>
            <person name="Kvist S."/>
            <person name="Moncalvo J.M."/>
        </authorList>
    </citation>
    <scope>NUCLEOTIDE SEQUENCE [LARGE SCALE GENOMIC DNA]</scope>
    <source>
        <strain evidence="2 3">ALG-7-W6</strain>
    </source>
</reference>
<dbReference type="STRING" id="133383.A0A1R0GNR6"/>
<dbReference type="AlphaFoldDB" id="A0A1R0GNR6"/>
<dbReference type="PANTHER" id="PTHR46100">
    <property type="entry name" value="IMP2'P"/>
    <property type="match status" value="1"/>
</dbReference>
<proteinExistence type="predicted"/>
<dbReference type="PANTHER" id="PTHR46100:SF4">
    <property type="entry name" value="USPA DOMAIN-CONTAINING PROTEIN"/>
    <property type="match status" value="1"/>
</dbReference>
<name>A0A1R0GNR6_9FUNG</name>
<accession>A0A1R0GNR6</accession>
<organism evidence="2 3">
    <name type="scientific">Smittium mucronatum</name>
    <dbReference type="NCBI Taxonomy" id="133383"/>
    <lineage>
        <taxon>Eukaryota</taxon>
        <taxon>Fungi</taxon>
        <taxon>Fungi incertae sedis</taxon>
        <taxon>Zoopagomycota</taxon>
        <taxon>Kickxellomycotina</taxon>
        <taxon>Harpellomycetes</taxon>
        <taxon>Harpellales</taxon>
        <taxon>Legeriomycetaceae</taxon>
        <taxon>Smittium</taxon>
    </lineage>
</organism>
<dbReference type="CDD" id="cd23659">
    <property type="entry name" value="USP_At3g01520-like"/>
    <property type="match status" value="1"/>
</dbReference>
<protein>
    <recommendedName>
        <fullName evidence="1">UspA domain-containing protein</fullName>
    </recommendedName>
</protein>
<dbReference type="EMBL" id="LSSL01006120">
    <property type="protein sequence ID" value="OLY78541.1"/>
    <property type="molecule type" value="Genomic_DNA"/>
</dbReference>
<dbReference type="OrthoDB" id="843225at2759"/>
<dbReference type="InterPro" id="IPR014729">
    <property type="entry name" value="Rossmann-like_a/b/a_fold"/>
</dbReference>
<gene>
    <name evidence="2" type="ORF">AYI68_g7406</name>
</gene>
<keyword evidence="3" id="KW-1185">Reference proteome</keyword>
<dbReference type="SUPFAM" id="SSF52402">
    <property type="entry name" value="Adenine nucleotide alpha hydrolases-like"/>
    <property type="match status" value="1"/>
</dbReference>
<dbReference type="InterPro" id="IPR006016">
    <property type="entry name" value="UspA"/>
</dbReference>
<dbReference type="PRINTS" id="PR01438">
    <property type="entry name" value="UNVRSLSTRESS"/>
</dbReference>
<feature type="domain" description="UspA" evidence="1">
    <location>
        <begin position="39"/>
        <end position="177"/>
    </location>
</feature>
<dbReference type="InterPro" id="IPR006015">
    <property type="entry name" value="Universal_stress_UspA"/>
</dbReference>